<proteinExistence type="predicted"/>
<protein>
    <submittedName>
        <fullName evidence="2">Uncharacterized protein</fullName>
    </submittedName>
</protein>
<feature type="transmembrane region" description="Helical" evidence="1">
    <location>
        <begin position="181"/>
        <end position="210"/>
    </location>
</feature>
<organism evidence="2">
    <name type="scientific">metagenome</name>
    <dbReference type="NCBI Taxonomy" id="256318"/>
    <lineage>
        <taxon>unclassified sequences</taxon>
        <taxon>metagenomes</taxon>
    </lineage>
</organism>
<accession>A0A2P2C6M5</accession>
<gene>
    <name evidence="2" type="ORF">NOCA2430020</name>
</gene>
<dbReference type="EMBL" id="CZKA01000038">
    <property type="protein sequence ID" value="CUR57654.1"/>
    <property type="molecule type" value="Genomic_DNA"/>
</dbReference>
<feature type="transmembrane region" description="Helical" evidence="1">
    <location>
        <begin position="141"/>
        <end position="161"/>
    </location>
</feature>
<evidence type="ECO:0000256" key="1">
    <source>
        <dbReference type="SAM" id="Phobius"/>
    </source>
</evidence>
<reference evidence="2" key="1">
    <citation type="submission" date="2015-08" db="EMBL/GenBank/DDBJ databases">
        <authorList>
            <person name="Babu N.S."/>
            <person name="Beckwith C.J."/>
            <person name="Beseler K.G."/>
            <person name="Brison A."/>
            <person name="Carone J.V."/>
            <person name="Caskin T.P."/>
            <person name="Diamond M."/>
            <person name="Durham M.E."/>
            <person name="Foxe J.M."/>
            <person name="Go M."/>
            <person name="Henderson B.A."/>
            <person name="Jones I.B."/>
            <person name="McGettigan J.A."/>
            <person name="Micheletti S.J."/>
            <person name="Nasrallah M.E."/>
            <person name="Ortiz D."/>
            <person name="Piller C.R."/>
            <person name="Privatt S.R."/>
            <person name="Schneider S.L."/>
            <person name="Sharp S."/>
            <person name="Smith T.C."/>
            <person name="Stanton J.D."/>
            <person name="Ullery H.E."/>
            <person name="Wilson R.J."/>
            <person name="Serrano M.G."/>
            <person name="Buck G."/>
            <person name="Lee V."/>
            <person name="Wang Y."/>
            <person name="Carvalho R."/>
            <person name="Voegtly L."/>
            <person name="Shi R."/>
            <person name="Duckworth R."/>
            <person name="Johnson A."/>
            <person name="Loviza R."/>
            <person name="Walstead R."/>
            <person name="Shah Z."/>
            <person name="Kiflezghi M."/>
            <person name="Wade K."/>
            <person name="Ball S.L."/>
            <person name="Bradley K.W."/>
            <person name="Asai D.J."/>
            <person name="Bowman C.A."/>
            <person name="Russell D.A."/>
            <person name="Pope W.H."/>
            <person name="Jacobs-Sera D."/>
            <person name="Hendrix R.W."/>
            <person name="Hatfull G.F."/>
        </authorList>
    </citation>
    <scope>NUCLEOTIDE SEQUENCE</scope>
</reference>
<sequence length="251" mass="26006">MTPTPRQTLLVHGARSSYAEELVELLRILVVGGVPLGVLVAGLGSRLAMLVLRLTSPDSVRGVRSDDGFVIGQVTLGGTYQLLSLGAAVGIIGAAAYVAVAPWLIGPRWLRSVTVGATAGALVGSMVIHPQGIDFTVLSPVWLAVLLFVALPVLTGLLLPLSVDAAASPDSWAARGRQRWVVPAALLLLFPLALVVGLVVAAIVALLLPVRRAFLTRLSRSAAATWVLRVAFALIPVAAGLALAGDLAELF</sequence>
<feature type="transmembrane region" description="Helical" evidence="1">
    <location>
        <begin position="25"/>
        <end position="44"/>
    </location>
</feature>
<dbReference type="AlphaFoldDB" id="A0A2P2C6M5"/>
<keyword evidence="1" id="KW-0812">Transmembrane</keyword>
<feature type="transmembrane region" description="Helical" evidence="1">
    <location>
        <begin position="109"/>
        <end position="129"/>
    </location>
</feature>
<feature type="transmembrane region" description="Helical" evidence="1">
    <location>
        <begin position="222"/>
        <end position="244"/>
    </location>
</feature>
<evidence type="ECO:0000313" key="2">
    <source>
        <dbReference type="EMBL" id="CUR57654.1"/>
    </source>
</evidence>
<keyword evidence="1" id="KW-0472">Membrane</keyword>
<name>A0A2P2C6M5_9ZZZZ</name>
<keyword evidence="1" id="KW-1133">Transmembrane helix</keyword>
<feature type="transmembrane region" description="Helical" evidence="1">
    <location>
        <begin position="82"/>
        <end position="103"/>
    </location>
</feature>